<accession>A0ABV5FTC2</accession>
<dbReference type="Proteomes" id="UP001589575">
    <property type="component" value="Unassembled WGS sequence"/>
</dbReference>
<comment type="caution">
    <text evidence="2">The sequence shown here is derived from an EMBL/GenBank/DDBJ whole genome shotgun (WGS) entry which is preliminary data.</text>
</comment>
<sequence>MTWRRSSTAASSARGFRVMTGTHSGPRERTASRAAATAFSPSNRIPPPRLINTYLRDESNPRSAQASSRLRRSSGPVRVTGLT</sequence>
<gene>
    <name evidence="2" type="ORF">ACFFX0_01375</name>
</gene>
<feature type="compositionally biased region" description="Low complexity" evidence="1">
    <location>
        <begin position="1"/>
        <end position="14"/>
    </location>
</feature>
<reference evidence="2 3" key="1">
    <citation type="submission" date="2024-09" db="EMBL/GenBank/DDBJ databases">
        <authorList>
            <person name="Sun Q."/>
            <person name="Mori K."/>
        </authorList>
    </citation>
    <scope>NUCLEOTIDE SEQUENCE [LARGE SCALE GENOMIC DNA]</scope>
    <source>
        <strain evidence="2 3">CCM 7609</strain>
    </source>
</reference>
<proteinExistence type="predicted"/>
<feature type="region of interest" description="Disordered" evidence="1">
    <location>
        <begin position="1"/>
        <end position="83"/>
    </location>
</feature>
<evidence type="ECO:0000256" key="1">
    <source>
        <dbReference type="SAM" id="MobiDB-lite"/>
    </source>
</evidence>
<name>A0ABV5FTC2_9MICC</name>
<evidence type="ECO:0000313" key="3">
    <source>
        <dbReference type="Proteomes" id="UP001589575"/>
    </source>
</evidence>
<evidence type="ECO:0000313" key="2">
    <source>
        <dbReference type="EMBL" id="MFB9069915.1"/>
    </source>
</evidence>
<keyword evidence="3" id="KW-1185">Reference proteome</keyword>
<dbReference type="EMBL" id="JBHMFI010000001">
    <property type="protein sequence ID" value="MFB9069915.1"/>
    <property type="molecule type" value="Genomic_DNA"/>
</dbReference>
<organism evidence="2 3">
    <name type="scientific">Citricoccus parietis</name>
    <dbReference type="NCBI Taxonomy" id="592307"/>
    <lineage>
        <taxon>Bacteria</taxon>
        <taxon>Bacillati</taxon>
        <taxon>Actinomycetota</taxon>
        <taxon>Actinomycetes</taxon>
        <taxon>Micrococcales</taxon>
        <taxon>Micrococcaceae</taxon>
        <taxon>Citricoccus</taxon>
    </lineage>
</organism>
<protein>
    <submittedName>
        <fullName evidence="2">Uncharacterized protein</fullName>
    </submittedName>
</protein>